<gene>
    <name evidence="1" type="ORF">SAMN05421829_105286</name>
</gene>
<sequence length="105" mass="11778">MTIKILLWCDDLMNRMRLESEWKAAGATMLKKRGTETPDCIVVDLAVRKACDHIAQLRATFPQVDIIVFGPQYDPDAFEAAKRAGATEVAARGSIVERVSRRFPK</sequence>
<dbReference type="AlphaFoldDB" id="A0A1N6UA92"/>
<dbReference type="RefSeq" id="WP_076601956.1">
    <property type="nucleotide sequence ID" value="NZ_FTMD01000005.1"/>
</dbReference>
<evidence type="ECO:0008006" key="3">
    <source>
        <dbReference type="Google" id="ProtNLM"/>
    </source>
</evidence>
<dbReference type="Proteomes" id="UP000186819">
    <property type="component" value="Unassembled WGS sequence"/>
</dbReference>
<evidence type="ECO:0000313" key="2">
    <source>
        <dbReference type="Proteomes" id="UP000186819"/>
    </source>
</evidence>
<dbReference type="InterPro" id="IPR011006">
    <property type="entry name" value="CheY-like_superfamily"/>
</dbReference>
<dbReference type="EMBL" id="FTMD01000005">
    <property type="protein sequence ID" value="SIQ62487.1"/>
    <property type="molecule type" value="Genomic_DNA"/>
</dbReference>
<protein>
    <recommendedName>
        <fullName evidence="3">Response regulatory domain-containing protein</fullName>
    </recommendedName>
</protein>
<organism evidence="1 2">
    <name type="scientific">Aromatoleum tolulyticum</name>
    <dbReference type="NCBI Taxonomy" id="34027"/>
    <lineage>
        <taxon>Bacteria</taxon>
        <taxon>Pseudomonadati</taxon>
        <taxon>Pseudomonadota</taxon>
        <taxon>Betaproteobacteria</taxon>
        <taxon>Rhodocyclales</taxon>
        <taxon>Rhodocyclaceae</taxon>
        <taxon>Aromatoleum</taxon>
    </lineage>
</organism>
<reference evidence="2" key="1">
    <citation type="submission" date="2017-01" db="EMBL/GenBank/DDBJ databases">
        <authorList>
            <person name="Varghese N."/>
            <person name="Submissions S."/>
        </authorList>
    </citation>
    <scope>NUCLEOTIDE SEQUENCE [LARGE SCALE GENOMIC DNA]</scope>
    <source>
        <strain evidence="2">ATCC 51758</strain>
    </source>
</reference>
<proteinExistence type="predicted"/>
<dbReference type="STRING" id="34027.SAMN05421829_105286"/>
<dbReference type="Gene3D" id="3.40.50.2300">
    <property type="match status" value="1"/>
</dbReference>
<name>A0A1N6UA92_9RHOO</name>
<keyword evidence="2" id="KW-1185">Reference proteome</keyword>
<accession>A0A1N6UA92</accession>
<evidence type="ECO:0000313" key="1">
    <source>
        <dbReference type="EMBL" id="SIQ62487.1"/>
    </source>
</evidence>
<dbReference type="SUPFAM" id="SSF52172">
    <property type="entry name" value="CheY-like"/>
    <property type="match status" value="1"/>
</dbReference>